<keyword evidence="1" id="KW-0812">Transmembrane</keyword>
<feature type="transmembrane region" description="Helical" evidence="1">
    <location>
        <begin position="75"/>
        <end position="93"/>
    </location>
</feature>
<gene>
    <name evidence="2" type="ORF">O987_22535</name>
</gene>
<accession>A0A076PXR5</accession>
<dbReference type="EMBL" id="CP006704">
    <property type="protein sequence ID" value="AIJ48595.1"/>
    <property type="molecule type" value="Genomic_DNA"/>
</dbReference>
<dbReference type="KEGG" id="ctes:O987_22535"/>
<dbReference type="AlphaFoldDB" id="A0A076PXR5"/>
<feature type="transmembrane region" description="Helical" evidence="1">
    <location>
        <begin position="50"/>
        <end position="68"/>
    </location>
</feature>
<name>A0A076PXR5_COMTE</name>
<keyword evidence="1" id="KW-0472">Membrane</keyword>
<feature type="transmembrane region" description="Helical" evidence="1">
    <location>
        <begin position="20"/>
        <end position="44"/>
    </location>
</feature>
<sequence length="98" mass="10391">MDTLSSPRMAIALRITTAIFAGYGFTWGFIAAATAGLFALGMAFHDAEHLSAIFGLVIYLCVFLWSFAARSLGRVWAVLLGGGAAMAIAASLIQRHLI</sequence>
<dbReference type="HOGENOM" id="CLU_159285_4_0_4"/>
<evidence type="ECO:0000256" key="1">
    <source>
        <dbReference type="SAM" id="Phobius"/>
    </source>
</evidence>
<dbReference type="Proteomes" id="UP000028782">
    <property type="component" value="Chromosome"/>
</dbReference>
<keyword evidence="1" id="KW-1133">Transmembrane helix</keyword>
<evidence type="ECO:0008006" key="4">
    <source>
        <dbReference type="Google" id="ProtNLM"/>
    </source>
</evidence>
<evidence type="ECO:0000313" key="2">
    <source>
        <dbReference type="EMBL" id="AIJ48595.1"/>
    </source>
</evidence>
<reference evidence="2 3" key="1">
    <citation type="journal article" date="2014" name="Genome Announc.">
        <title>Complete Genome Sequence of Polychlorinated Biphenyl Degrader Comamonas testosteroni TK102 (NBRC 109938).</title>
        <authorList>
            <person name="Fukuda K."/>
            <person name="Hosoyama A."/>
            <person name="Tsuchikane K."/>
            <person name="Ohji S."/>
            <person name="Yamazoe A."/>
            <person name="Fujita N."/>
            <person name="Shintani M."/>
            <person name="Kimbara K."/>
        </authorList>
    </citation>
    <scope>NUCLEOTIDE SEQUENCE [LARGE SCALE GENOMIC DNA]</scope>
    <source>
        <strain evidence="2">TK102</strain>
    </source>
</reference>
<proteinExistence type="predicted"/>
<organism evidence="2 3">
    <name type="scientific">Comamonas testosteroni TK102</name>
    <dbReference type="NCBI Taxonomy" id="1392005"/>
    <lineage>
        <taxon>Bacteria</taxon>
        <taxon>Pseudomonadati</taxon>
        <taxon>Pseudomonadota</taxon>
        <taxon>Betaproteobacteria</taxon>
        <taxon>Burkholderiales</taxon>
        <taxon>Comamonadaceae</taxon>
        <taxon>Comamonas</taxon>
    </lineage>
</organism>
<protein>
    <recommendedName>
        <fullName evidence="4">Iron uptake protein</fullName>
    </recommendedName>
</protein>
<evidence type="ECO:0000313" key="3">
    <source>
        <dbReference type="Proteomes" id="UP000028782"/>
    </source>
</evidence>